<evidence type="ECO:0000256" key="5">
    <source>
        <dbReference type="SAM" id="MobiDB-lite"/>
    </source>
</evidence>
<comment type="subcellular location">
    <subcellularLocation>
        <location evidence="1">Secreted</location>
    </subcellularLocation>
</comment>
<feature type="signal peptide" evidence="6">
    <location>
        <begin position="1"/>
        <end position="26"/>
    </location>
</feature>
<name>A0A0A1XJ86_ZEUCU</name>
<dbReference type="InterPro" id="IPR000884">
    <property type="entry name" value="TSP1_rpt"/>
</dbReference>
<feature type="region of interest" description="Disordered" evidence="5">
    <location>
        <begin position="49"/>
        <end position="89"/>
    </location>
</feature>
<evidence type="ECO:0000256" key="6">
    <source>
        <dbReference type="SAM" id="SignalP"/>
    </source>
</evidence>
<dbReference type="AlphaFoldDB" id="A0A0A1XJ86"/>
<keyword evidence="3 6" id="KW-0732">Signal</keyword>
<evidence type="ECO:0000256" key="2">
    <source>
        <dbReference type="ARBA" id="ARBA00022525"/>
    </source>
</evidence>
<dbReference type="Gene3D" id="2.20.100.10">
    <property type="entry name" value="Thrombospondin type-1 (TSP1) repeat"/>
    <property type="match status" value="1"/>
</dbReference>
<keyword evidence="2" id="KW-0964">Secreted</keyword>
<dbReference type="PANTHER" id="PTHR13723">
    <property type="entry name" value="ADAMTS A DISINTEGRIN AND METALLOPROTEASE WITH THROMBOSPONDIN MOTIFS PROTEASE"/>
    <property type="match status" value="1"/>
</dbReference>
<reference evidence="8" key="2">
    <citation type="journal article" date="2015" name="Gigascience">
        <title>Reconstructing a comprehensive transcriptome assembly of a white-pupal translocated strain of the pest fruit fly Bactrocera cucurbitae.</title>
        <authorList>
            <person name="Sim S.B."/>
            <person name="Calla B."/>
            <person name="Hall B."/>
            <person name="DeRego T."/>
            <person name="Geib S.M."/>
        </authorList>
    </citation>
    <scope>NUCLEOTIDE SEQUENCE</scope>
</reference>
<evidence type="ECO:0000259" key="7">
    <source>
        <dbReference type="PROSITE" id="PS50900"/>
    </source>
</evidence>
<feature type="compositionally biased region" description="Acidic residues" evidence="5">
    <location>
        <begin position="62"/>
        <end position="85"/>
    </location>
</feature>
<feature type="domain" description="PLAC" evidence="7">
    <location>
        <begin position="811"/>
        <end position="848"/>
    </location>
</feature>
<dbReference type="PROSITE" id="PS50092">
    <property type="entry name" value="TSP1"/>
    <property type="match status" value="4"/>
</dbReference>
<dbReference type="InterPro" id="IPR036383">
    <property type="entry name" value="TSP1_rpt_sf"/>
</dbReference>
<dbReference type="Pfam" id="PF19030">
    <property type="entry name" value="TSP1_ADAMTS"/>
    <property type="match status" value="3"/>
</dbReference>
<dbReference type="SUPFAM" id="SSF82895">
    <property type="entry name" value="TSP-1 type 1 repeat"/>
    <property type="match status" value="3"/>
</dbReference>
<keyword evidence="4" id="KW-0677">Repeat</keyword>
<organism evidence="8">
    <name type="scientific">Zeugodacus cucurbitae</name>
    <name type="common">Melon fruit fly</name>
    <name type="synonym">Bactrocera cucurbitae</name>
    <dbReference type="NCBI Taxonomy" id="28588"/>
    <lineage>
        <taxon>Eukaryota</taxon>
        <taxon>Metazoa</taxon>
        <taxon>Ecdysozoa</taxon>
        <taxon>Arthropoda</taxon>
        <taxon>Hexapoda</taxon>
        <taxon>Insecta</taxon>
        <taxon>Pterygota</taxon>
        <taxon>Neoptera</taxon>
        <taxon>Endopterygota</taxon>
        <taxon>Diptera</taxon>
        <taxon>Brachycera</taxon>
        <taxon>Muscomorpha</taxon>
        <taxon>Tephritoidea</taxon>
        <taxon>Tephritidae</taxon>
        <taxon>Zeugodacus</taxon>
        <taxon>Zeugodacus</taxon>
    </lineage>
</organism>
<dbReference type="Pfam" id="PF08686">
    <property type="entry name" value="PLAC"/>
    <property type="match status" value="1"/>
</dbReference>
<proteinExistence type="predicted"/>
<gene>
    <name evidence="8" type="primary">THSD4_1</name>
    <name evidence="8" type="ORF">g.27820</name>
</gene>
<sequence length="848" mass="96903">MLQIKTLSLKPQLLLFSLALISFSYGAEIPNSTESSIIANGTEILKPLSSGNRMESLRSESTEENADNDYDEEQDDDDDDDDDETTVERPRHARKRLISIIKRVGTTYTWDRWEKWTKCSNSCVQIRRRKCIERKLNSLDAAPIDREFYPEPNGPTGCRGIITRFRLCKDEKCKANKKRQRDEQCAAFNRIPYKDKFYNWLGYEKEHNECELFCRPSGSDVFVSMNQSVTDGTTCGRPAVYYTHYYRRKAVCVEGICRAVHESGAIRPATTSDAQTKCGSVLCEMVSEVFSKAKLSYGYNYVHTIPAGAMNLTIKQLARSDNLLALKTTDDMFLINGNNRASDSGIFEYNDDSYDYNRELSIITSKGPISKPVVLLLFVRGHNTGVKYDYTLPVPSASITEDEELQSQWNEVGQPLDDLEENNIDGSVSAQIARARERKRRKFSWKLLGFGECNRSCGPGVQPPIFRCIRDSPTRYYSPKRCAFVEKPVFSEDIYHCNRGLCAAYWRAGEYGECKCADGEAEGVRSRYVNCVQEQNNGKVEVVSEDLCEQEKLPQLNETCNCPKLNRRKIYARGPDKTPRVFSRLLGAPTMVRSIYNSTTPLRRHLRDDRVDKAGVWLMSGWNQECSTDCGAGFEHRSIYCDRTPPYTDLCDLRFTPEQKRICSGSQQAAACQYGTWFASEWSNCTGDCFNLQRKRAVLCLRDGVAVDESECDLLLRPRAVMNCTHKEVTFCGPKWHYSEWSECSRSCGEGVQRRYAKCLEFDWKQKAMVESSNCKYLEREPVYGTCNVQKCEELNTLFDVERDTLKPVDPPVNCKDDVSNCQRINRQRLCKLHYYKTYCCATCSGFA</sequence>
<protein>
    <submittedName>
        <fullName evidence="8">Thrombospondin type-1 domain-containing protein 4</fullName>
    </submittedName>
</protein>
<dbReference type="InterPro" id="IPR050439">
    <property type="entry name" value="ADAMTS_ADAMTS-like"/>
</dbReference>
<feature type="chain" id="PRO_5001994812" evidence="6">
    <location>
        <begin position="27"/>
        <end position="848"/>
    </location>
</feature>
<dbReference type="InterPro" id="IPR010294">
    <property type="entry name" value="ADAMTS_spacer1"/>
</dbReference>
<dbReference type="GO" id="GO:0005576">
    <property type="term" value="C:extracellular region"/>
    <property type="evidence" value="ECO:0007669"/>
    <property type="project" value="UniProtKB-SubCell"/>
</dbReference>
<dbReference type="PANTHER" id="PTHR13723:SF316">
    <property type="entry name" value="LONELY HEART, ISOFORM A"/>
    <property type="match status" value="1"/>
</dbReference>
<evidence type="ECO:0000256" key="4">
    <source>
        <dbReference type="ARBA" id="ARBA00022737"/>
    </source>
</evidence>
<dbReference type="Pfam" id="PF05986">
    <property type="entry name" value="ADAMTS_spacer1"/>
    <property type="match status" value="1"/>
</dbReference>
<dbReference type="PROSITE" id="PS50900">
    <property type="entry name" value="PLAC"/>
    <property type="match status" value="1"/>
</dbReference>
<evidence type="ECO:0000313" key="8">
    <source>
        <dbReference type="EMBL" id="JAD11066.1"/>
    </source>
</evidence>
<dbReference type="GO" id="GO:0031012">
    <property type="term" value="C:extracellular matrix"/>
    <property type="evidence" value="ECO:0007669"/>
    <property type="project" value="TreeGrafter"/>
</dbReference>
<reference evidence="8" key="1">
    <citation type="submission" date="2014-11" db="EMBL/GenBank/DDBJ databases">
        <authorList>
            <person name="Geib S."/>
        </authorList>
    </citation>
    <scope>NUCLEOTIDE SEQUENCE</scope>
</reference>
<accession>A0A0A1XJ86</accession>
<dbReference type="Gene3D" id="2.60.120.830">
    <property type="match status" value="1"/>
</dbReference>
<evidence type="ECO:0000256" key="1">
    <source>
        <dbReference type="ARBA" id="ARBA00004613"/>
    </source>
</evidence>
<dbReference type="EMBL" id="GBXI01003226">
    <property type="protein sequence ID" value="JAD11066.1"/>
    <property type="molecule type" value="Transcribed_RNA"/>
</dbReference>
<evidence type="ECO:0000256" key="3">
    <source>
        <dbReference type="ARBA" id="ARBA00022729"/>
    </source>
</evidence>
<dbReference type="SMART" id="SM00209">
    <property type="entry name" value="TSP1"/>
    <property type="match status" value="4"/>
</dbReference>
<dbReference type="InterPro" id="IPR010909">
    <property type="entry name" value="PLAC"/>
</dbReference>